<geneLocation type="plasmid" evidence="4">
    <name>megaplasmid pO113</name>
</geneLocation>
<gene>
    <name evidence="4" type="primary">pilL</name>
</gene>
<dbReference type="Pfam" id="PF10671">
    <property type="entry name" value="TcpQ"/>
    <property type="match status" value="1"/>
</dbReference>
<evidence type="ECO:0000313" key="4">
    <source>
        <dbReference type="EMBL" id="AAL05516.1"/>
    </source>
</evidence>
<keyword evidence="4" id="KW-0614">Plasmid</keyword>
<accession>Q93D68</accession>
<reference evidence="4" key="2">
    <citation type="journal article" date="2002" name="Infect. Immun.">
        <title>Characterization of a novel type IV pilus locus encoded on the large plasmid of locus of enterocyte effacement-negative Shiga-toxigenic Escherichia coli strains that are virulent for humans.</title>
        <authorList>
            <person name="Srimanote P."/>
            <person name="Paton A.W."/>
            <person name="Paton J.C."/>
        </authorList>
    </citation>
    <scope>NUCLEOTIDE SEQUENCE</scope>
    <source>
        <strain evidence="4">98NK2</strain>
        <plasmid evidence="4">megaplasmid pO113</plasmid>
    </source>
</reference>
<name>Q93D68_ECOLX</name>
<keyword evidence="2" id="KW-0732">Signal</keyword>
<proteinExistence type="predicted"/>
<protein>
    <submittedName>
        <fullName evidence="4">PilL</fullName>
    </submittedName>
</protein>
<evidence type="ECO:0000259" key="3">
    <source>
        <dbReference type="Pfam" id="PF10671"/>
    </source>
</evidence>
<feature type="region of interest" description="Disordered" evidence="1">
    <location>
        <begin position="56"/>
        <end position="87"/>
    </location>
</feature>
<evidence type="ECO:0000256" key="2">
    <source>
        <dbReference type="SAM" id="SignalP"/>
    </source>
</evidence>
<evidence type="ECO:0000256" key="1">
    <source>
        <dbReference type="SAM" id="MobiDB-lite"/>
    </source>
</evidence>
<dbReference type="Gene3D" id="3.55.50.70">
    <property type="match status" value="1"/>
</dbReference>
<feature type="domain" description="Toxin co-regulated pilus biosynthesis protein Q C-terminal" evidence="3">
    <location>
        <begin position="270"/>
        <end position="353"/>
    </location>
</feature>
<feature type="compositionally biased region" description="Pro residues" evidence="1">
    <location>
        <begin position="56"/>
        <end position="68"/>
    </location>
</feature>
<feature type="region of interest" description="Disordered" evidence="1">
    <location>
        <begin position="239"/>
        <end position="269"/>
    </location>
</feature>
<feature type="compositionally biased region" description="Polar residues" evidence="1">
    <location>
        <begin position="197"/>
        <end position="218"/>
    </location>
</feature>
<reference evidence="4" key="3">
    <citation type="journal article" date="2004" name="J. Exp. Med.">
        <title>A new family of potent AB(5) cytotoxins produced by Shiga toxigenic Escherichia coli.</title>
        <authorList>
            <person name="Paton A.W."/>
            <person name="Srimanote P."/>
            <person name="Talbot U.M."/>
            <person name="Wang H."/>
            <person name="Paton J.C."/>
        </authorList>
    </citation>
    <scope>NUCLEOTIDE SEQUENCE</scope>
    <source>
        <strain evidence="4">98NK2</strain>
        <plasmid evidence="4">megaplasmid pO113</plasmid>
    </source>
</reference>
<dbReference type="InterPro" id="IPR018927">
    <property type="entry name" value="Pilus_synth_Q_C"/>
</dbReference>
<dbReference type="AlphaFoldDB" id="Q93D68"/>
<dbReference type="EMBL" id="AF399919">
    <property type="protein sequence ID" value="AAL05516.1"/>
    <property type="molecule type" value="Genomic_DNA"/>
</dbReference>
<sequence length="357" mass="39313">MQKKSLTLLLPSLLSGCTAFNATPVPDTTPPALVFVDGQIRESAAIIAHTQKRLLPPPVTRPVTPPRPTTTATPTTAVSSQSNALPPRPLLQATQLPALVMTGKPGQSSVVYLREARQRSVSDWIRQLLPPGWQFRQQNAAIPALNKRLPVWSVNDQWHRALNTLLTGQQLYGHMDWNRKILTVTTTAAPPVDLTAPQGSQKTADTPRNPFRSTTGTAADQALVPPAVSASRVQKHNRGHPVHLRPAQPRQAPVVTKPVAPSSQKVTPPRQWKMEKGTTLKDGLARWTSSEKCPHGTWTLRWETPVNYSIDAPLVFTGSFRQALEQLFALYTPVEKPLYARTSTAQCLLRVTDRPQE</sequence>
<feature type="signal peptide" evidence="2">
    <location>
        <begin position="1"/>
        <end position="21"/>
    </location>
</feature>
<reference evidence="4" key="1">
    <citation type="journal article" date="2001" name="Infect. Immun.">
        <title>Characterization of Saa, a novel autoagglutinating adhesin produced by locus of enterocyte effacement-negative Shiga-toxigenic Escherichia coli strains that are virulent for humans.</title>
        <authorList>
            <person name="Paton A.W."/>
            <person name="Srimanote P."/>
            <person name="Woodrow M.C."/>
            <person name="Paton J.C."/>
        </authorList>
    </citation>
    <scope>NUCLEOTIDE SEQUENCE</scope>
    <source>
        <strain evidence="4">98NK2</strain>
        <plasmid evidence="4">megaplasmid pO113</plasmid>
    </source>
</reference>
<feature type="region of interest" description="Disordered" evidence="1">
    <location>
        <begin position="192"/>
        <end position="219"/>
    </location>
</feature>
<organism evidence="4">
    <name type="scientific">Escherichia coli</name>
    <dbReference type="NCBI Taxonomy" id="562"/>
    <lineage>
        <taxon>Bacteria</taxon>
        <taxon>Pseudomonadati</taxon>
        <taxon>Pseudomonadota</taxon>
        <taxon>Gammaproteobacteria</taxon>
        <taxon>Enterobacterales</taxon>
        <taxon>Enterobacteriaceae</taxon>
        <taxon>Escherichia</taxon>
    </lineage>
</organism>
<feature type="chain" id="PRO_5004320225" evidence="2">
    <location>
        <begin position="22"/>
        <end position="357"/>
    </location>
</feature>
<dbReference type="PROSITE" id="PS51257">
    <property type="entry name" value="PROKAR_LIPOPROTEIN"/>
    <property type="match status" value="1"/>
</dbReference>